<dbReference type="InterPro" id="IPR036894">
    <property type="entry name" value="YbaB-like_sf"/>
</dbReference>
<gene>
    <name evidence="2" type="ORF">J4709_13195</name>
</gene>
<dbReference type="Gene3D" id="3.30.1310.10">
    <property type="entry name" value="Nucleoid-associated protein YbaB-like domain"/>
    <property type="match status" value="1"/>
</dbReference>
<proteinExistence type="predicted"/>
<protein>
    <submittedName>
        <fullName evidence="2">YbaB/EbfC family nucleoid-associated protein</fullName>
    </submittedName>
</protein>
<dbReference type="Proteomes" id="UP000680206">
    <property type="component" value="Unassembled WGS sequence"/>
</dbReference>
<evidence type="ECO:0000313" key="2">
    <source>
        <dbReference type="EMBL" id="MBO2458526.1"/>
    </source>
</evidence>
<dbReference type="SUPFAM" id="SSF82607">
    <property type="entry name" value="YbaB-like"/>
    <property type="match status" value="1"/>
</dbReference>
<comment type="caution">
    <text evidence="2">The sequence shown here is derived from an EMBL/GenBank/DDBJ whole genome shotgun (WGS) entry which is preliminary data.</text>
</comment>
<sequence>MGREDNKLRDQLNFSVPVAPRTDQEVIERKQAAVSPQGSQDDSRPRRATDSALTEPEGETLPPMPPVPRRNHTHSPHGGLAPPSPETSRTDDHSSLTNEIQEFSDARQKELTLAVEEASRRQYLGGSGGEEVYVKVDGNGRILDLHVSHRLLKTEQSRTISALLMSAIAHARSKAASDWMAALSLGIEAD</sequence>
<dbReference type="InterPro" id="IPR004401">
    <property type="entry name" value="YbaB/EbfC"/>
</dbReference>
<dbReference type="Pfam" id="PF02575">
    <property type="entry name" value="YbaB_DNA_bd"/>
    <property type="match status" value="1"/>
</dbReference>
<evidence type="ECO:0000256" key="1">
    <source>
        <dbReference type="SAM" id="MobiDB-lite"/>
    </source>
</evidence>
<keyword evidence="3" id="KW-1185">Reference proteome</keyword>
<name>A0ABS3RPG6_9ACTN</name>
<accession>A0ABS3RPG6</accession>
<dbReference type="RefSeq" id="WP_208240673.1">
    <property type="nucleotide sequence ID" value="NZ_JAGEPF010000008.1"/>
</dbReference>
<feature type="compositionally biased region" description="Basic and acidic residues" evidence="1">
    <location>
        <begin position="1"/>
        <end position="10"/>
    </location>
</feature>
<evidence type="ECO:0000313" key="3">
    <source>
        <dbReference type="Proteomes" id="UP000680206"/>
    </source>
</evidence>
<feature type="region of interest" description="Disordered" evidence="1">
    <location>
        <begin position="1"/>
        <end position="98"/>
    </location>
</feature>
<dbReference type="EMBL" id="JAGEPF010000008">
    <property type="protein sequence ID" value="MBO2458526.1"/>
    <property type="molecule type" value="Genomic_DNA"/>
</dbReference>
<organism evidence="2 3">
    <name type="scientific">Actinomadura violacea</name>
    <dbReference type="NCBI Taxonomy" id="2819934"/>
    <lineage>
        <taxon>Bacteria</taxon>
        <taxon>Bacillati</taxon>
        <taxon>Actinomycetota</taxon>
        <taxon>Actinomycetes</taxon>
        <taxon>Streptosporangiales</taxon>
        <taxon>Thermomonosporaceae</taxon>
        <taxon>Actinomadura</taxon>
    </lineage>
</organism>
<feature type="compositionally biased region" description="Basic and acidic residues" evidence="1">
    <location>
        <begin position="22"/>
        <end position="31"/>
    </location>
</feature>
<reference evidence="2 3" key="1">
    <citation type="submission" date="2021-03" db="EMBL/GenBank/DDBJ databases">
        <title>Actinomadura violae sp. nov., isolated from lichen in Thailand.</title>
        <authorList>
            <person name="Kanchanasin P."/>
            <person name="Saeng-In P."/>
            <person name="Phongsopitanun W."/>
            <person name="Yuki M."/>
            <person name="Kudo T."/>
            <person name="Ohkuma M."/>
            <person name="Tanasupawat S."/>
        </authorList>
    </citation>
    <scope>NUCLEOTIDE SEQUENCE [LARGE SCALE GENOMIC DNA]</scope>
    <source>
        <strain evidence="2 3">LCR2-06</strain>
    </source>
</reference>